<name>A0A7W6JTR2_9SPHN</name>
<sequence length="47" mass="5317">MSKVRTLPYGRLYPSRQLLSPRVSAFLAYLAKLSPQGHPEELAVFLD</sequence>
<comment type="caution">
    <text evidence="1">The sequence shown here is derived from an EMBL/GenBank/DDBJ whole genome shotgun (WGS) entry which is preliminary data.</text>
</comment>
<gene>
    <name evidence="1" type="ORF">GGR46_002982</name>
</gene>
<dbReference type="Proteomes" id="UP000557392">
    <property type="component" value="Unassembled WGS sequence"/>
</dbReference>
<reference evidence="1 2" key="1">
    <citation type="submission" date="2020-08" db="EMBL/GenBank/DDBJ databases">
        <title>Genomic Encyclopedia of Type Strains, Phase IV (KMG-IV): sequencing the most valuable type-strain genomes for metagenomic binning, comparative biology and taxonomic classification.</title>
        <authorList>
            <person name="Goeker M."/>
        </authorList>
    </citation>
    <scope>NUCLEOTIDE SEQUENCE [LARGE SCALE GENOMIC DNA]</scope>
    <source>
        <strain evidence="1 2">DSM 101806</strain>
    </source>
</reference>
<organism evidence="1 2">
    <name type="scientific">Sphingomonas kyeonggiensis</name>
    <dbReference type="NCBI Taxonomy" id="1268553"/>
    <lineage>
        <taxon>Bacteria</taxon>
        <taxon>Pseudomonadati</taxon>
        <taxon>Pseudomonadota</taxon>
        <taxon>Alphaproteobacteria</taxon>
        <taxon>Sphingomonadales</taxon>
        <taxon>Sphingomonadaceae</taxon>
        <taxon>Sphingomonas</taxon>
    </lineage>
</organism>
<dbReference type="EMBL" id="JACIEH010000002">
    <property type="protein sequence ID" value="MBB4099418.1"/>
    <property type="molecule type" value="Genomic_DNA"/>
</dbReference>
<dbReference type="RefSeq" id="WP_246426095.1">
    <property type="nucleotide sequence ID" value="NZ_JACIEH010000002.1"/>
</dbReference>
<dbReference type="AlphaFoldDB" id="A0A7W6JTR2"/>
<evidence type="ECO:0000313" key="2">
    <source>
        <dbReference type="Proteomes" id="UP000557392"/>
    </source>
</evidence>
<keyword evidence="2" id="KW-1185">Reference proteome</keyword>
<accession>A0A7W6JTR2</accession>
<evidence type="ECO:0000313" key="1">
    <source>
        <dbReference type="EMBL" id="MBB4099418.1"/>
    </source>
</evidence>
<proteinExistence type="predicted"/>
<protein>
    <submittedName>
        <fullName evidence="1">Uncharacterized protein</fullName>
    </submittedName>
</protein>